<reference evidence="1" key="2">
    <citation type="journal article" date="2015" name="Data Brief">
        <title>Shoot transcriptome of the giant reed, Arundo donax.</title>
        <authorList>
            <person name="Barrero R.A."/>
            <person name="Guerrero F.D."/>
            <person name="Moolhuijzen P."/>
            <person name="Goolsby J.A."/>
            <person name="Tidwell J."/>
            <person name="Bellgard S.E."/>
            <person name="Bellgard M.I."/>
        </authorList>
    </citation>
    <scope>NUCLEOTIDE SEQUENCE</scope>
    <source>
        <tissue evidence="1">Shoot tissue taken approximately 20 cm above the soil surface</tissue>
    </source>
</reference>
<reference evidence="1" key="1">
    <citation type="submission" date="2014-09" db="EMBL/GenBank/DDBJ databases">
        <authorList>
            <person name="Magalhaes I.L.F."/>
            <person name="Oliveira U."/>
            <person name="Santos F.R."/>
            <person name="Vidigal T.H.D.A."/>
            <person name="Brescovit A.D."/>
            <person name="Santos A.J."/>
        </authorList>
    </citation>
    <scope>NUCLEOTIDE SEQUENCE</scope>
    <source>
        <tissue evidence="1">Shoot tissue taken approximately 20 cm above the soil surface</tissue>
    </source>
</reference>
<proteinExistence type="predicted"/>
<organism evidence="1">
    <name type="scientific">Arundo donax</name>
    <name type="common">Giant reed</name>
    <name type="synonym">Donax arundinaceus</name>
    <dbReference type="NCBI Taxonomy" id="35708"/>
    <lineage>
        <taxon>Eukaryota</taxon>
        <taxon>Viridiplantae</taxon>
        <taxon>Streptophyta</taxon>
        <taxon>Embryophyta</taxon>
        <taxon>Tracheophyta</taxon>
        <taxon>Spermatophyta</taxon>
        <taxon>Magnoliopsida</taxon>
        <taxon>Liliopsida</taxon>
        <taxon>Poales</taxon>
        <taxon>Poaceae</taxon>
        <taxon>PACMAD clade</taxon>
        <taxon>Arundinoideae</taxon>
        <taxon>Arundineae</taxon>
        <taxon>Arundo</taxon>
    </lineage>
</organism>
<dbReference type="EMBL" id="GBRH01233247">
    <property type="protein sequence ID" value="JAD64648.1"/>
    <property type="molecule type" value="Transcribed_RNA"/>
</dbReference>
<name>A0A0A9BRC1_ARUDO</name>
<dbReference type="AlphaFoldDB" id="A0A0A9BRC1"/>
<sequence length="20" mass="2359">MIKDMTIIPLVEKFCSITYL</sequence>
<evidence type="ECO:0000313" key="1">
    <source>
        <dbReference type="EMBL" id="JAD64648.1"/>
    </source>
</evidence>
<protein>
    <submittedName>
        <fullName evidence="1">Uncharacterized protein</fullName>
    </submittedName>
</protein>
<accession>A0A0A9BRC1</accession>